<keyword evidence="2" id="KW-1185">Reference proteome</keyword>
<comment type="caution">
    <text evidence="1">The sequence shown here is derived from an EMBL/GenBank/DDBJ whole genome shotgun (WGS) entry which is preliminary data.</text>
</comment>
<evidence type="ECO:0000313" key="2">
    <source>
        <dbReference type="Proteomes" id="UP001579974"/>
    </source>
</evidence>
<protein>
    <submittedName>
        <fullName evidence="1">Uncharacterized protein</fullName>
    </submittedName>
</protein>
<dbReference type="Proteomes" id="UP001579974">
    <property type="component" value="Unassembled WGS sequence"/>
</dbReference>
<reference evidence="1 2" key="1">
    <citation type="journal article" date="2024" name="Int. J. Mol. Sci.">
        <title>Exploration of Alicyclobacillus spp. Genome in Search of Antibiotic Resistance.</title>
        <authorList>
            <person name="Bucka-Kolendo J."/>
            <person name="Kiousi D.E."/>
            <person name="Dekowska A."/>
            <person name="Mikolajczuk-Szczyrba A."/>
            <person name="Karadedos D.M."/>
            <person name="Michael P."/>
            <person name="Galanis A."/>
            <person name="Sokolowska B."/>
        </authorList>
    </citation>
    <scope>NUCLEOTIDE SEQUENCE [LARGE SCALE GENOMIC DNA]</scope>
    <source>
        <strain evidence="1 2">KKP 3000</strain>
    </source>
</reference>
<gene>
    <name evidence="1" type="ORF">KKP3000_001825</name>
</gene>
<accession>A0ABV5AKG0</accession>
<dbReference type="RefSeq" id="WP_275475919.1">
    <property type="nucleotide sequence ID" value="NZ_CP162940.1"/>
</dbReference>
<sequence length="70" mass="7929">MEWTDEISKRFSDGEQGFDQDVMRLITALAWAIEGLKQVEIQVVHGNLSLAKSIIHDTLNDIRDVDSQSN</sequence>
<evidence type="ECO:0000313" key="1">
    <source>
        <dbReference type="EMBL" id="MFB5192616.1"/>
    </source>
</evidence>
<proteinExistence type="predicted"/>
<name>A0ABV5AKG0_9BACL</name>
<dbReference type="EMBL" id="JBDXSU010000025">
    <property type="protein sequence ID" value="MFB5192616.1"/>
    <property type="molecule type" value="Genomic_DNA"/>
</dbReference>
<organism evidence="1 2">
    <name type="scientific">Alicyclobacillus fastidiosus</name>
    <dbReference type="NCBI Taxonomy" id="392011"/>
    <lineage>
        <taxon>Bacteria</taxon>
        <taxon>Bacillati</taxon>
        <taxon>Bacillota</taxon>
        <taxon>Bacilli</taxon>
        <taxon>Bacillales</taxon>
        <taxon>Alicyclobacillaceae</taxon>
        <taxon>Alicyclobacillus</taxon>
    </lineage>
</organism>